<dbReference type="AlphaFoldDB" id="A0A8D9EDG8"/>
<organism evidence="1">
    <name type="scientific">Cacopsylla melanoneura</name>
    <dbReference type="NCBI Taxonomy" id="428564"/>
    <lineage>
        <taxon>Eukaryota</taxon>
        <taxon>Metazoa</taxon>
        <taxon>Ecdysozoa</taxon>
        <taxon>Arthropoda</taxon>
        <taxon>Hexapoda</taxon>
        <taxon>Insecta</taxon>
        <taxon>Pterygota</taxon>
        <taxon>Neoptera</taxon>
        <taxon>Paraneoptera</taxon>
        <taxon>Hemiptera</taxon>
        <taxon>Sternorrhyncha</taxon>
        <taxon>Psylloidea</taxon>
        <taxon>Psyllidae</taxon>
        <taxon>Psyllinae</taxon>
        <taxon>Cacopsylla</taxon>
    </lineage>
</organism>
<sequence>MYYQGFVLNRLSRQYSRTLFWASGSQNRRTELGNQINFKKNKVNNFAPFFPFDKDREKESSSAKLLQEGHMAPRKHNLYIYSIVGFCLFRRNKLQYFAH</sequence>
<evidence type="ECO:0000313" key="1">
    <source>
        <dbReference type="EMBL" id="CAG6749517.1"/>
    </source>
</evidence>
<protein>
    <submittedName>
        <fullName evidence="1">Uncharacterized protein</fullName>
    </submittedName>
</protein>
<accession>A0A8D9EDG8</accession>
<dbReference type="EMBL" id="HBUF01523588">
    <property type="protein sequence ID" value="CAG6749517.1"/>
    <property type="molecule type" value="Transcribed_RNA"/>
</dbReference>
<proteinExistence type="predicted"/>
<reference evidence="1" key="1">
    <citation type="submission" date="2021-05" db="EMBL/GenBank/DDBJ databases">
        <authorList>
            <person name="Alioto T."/>
            <person name="Alioto T."/>
            <person name="Gomez Garrido J."/>
        </authorList>
    </citation>
    <scope>NUCLEOTIDE SEQUENCE</scope>
</reference>
<name>A0A8D9EDG8_9HEMI</name>